<comment type="subcellular location">
    <subcellularLocation>
        <location evidence="1">Secreted</location>
    </subcellularLocation>
</comment>
<evidence type="ECO:0000256" key="2">
    <source>
        <dbReference type="ARBA" id="ARBA00009006"/>
    </source>
</evidence>
<dbReference type="RefSeq" id="WP_095924402.1">
    <property type="nucleotide sequence ID" value="NZ_JADOBH010000001.1"/>
</dbReference>
<dbReference type="InterPro" id="IPR001887">
    <property type="entry name" value="Barnase"/>
</dbReference>
<keyword evidence="9" id="KW-1185">Reference proteome</keyword>
<feature type="chain" id="PRO_5045441645" description="Ribonuclease" evidence="7">
    <location>
        <begin position="32"/>
        <end position="149"/>
    </location>
</feature>
<sequence length="149" mass="16548">MTVFNGLRPRKLMMAVAVIAGLCGIAGQIVAKTTHNPGTIVTGTEEKTVISYLRQNHQLPENYITKKKAREAGWDARAGNLCDVLPGKAIGGDRFSNREGRLPSASKRVWREADINYRCGRRGADRVLFASDGLIYVSKDHYQNFVRVE</sequence>
<evidence type="ECO:0000313" key="9">
    <source>
        <dbReference type="Proteomes" id="UP000600307"/>
    </source>
</evidence>
<evidence type="ECO:0000256" key="7">
    <source>
        <dbReference type="SAM" id="SignalP"/>
    </source>
</evidence>
<evidence type="ECO:0000313" key="8">
    <source>
        <dbReference type="EMBL" id="MBF7954048.1"/>
    </source>
</evidence>
<comment type="similarity">
    <text evidence="2">Belongs to the ribonuclease N1/T1 family.</text>
</comment>
<gene>
    <name evidence="8" type="ORF">IV431_00595</name>
</gene>
<keyword evidence="7" id="KW-0732">Signal</keyword>
<dbReference type="InterPro" id="IPR016191">
    <property type="entry name" value="Ribonuclease/ribotoxin"/>
</dbReference>
<evidence type="ECO:0000256" key="4">
    <source>
        <dbReference type="ARBA" id="ARBA00022525"/>
    </source>
</evidence>
<dbReference type="SUPFAM" id="SSF53933">
    <property type="entry name" value="Microbial ribonucleases"/>
    <property type="match status" value="1"/>
</dbReference>
<evidence type="ECO:0000256" key="5">
    <source>
        <dbReference type="ARBA" id="ARBA00022722"/>
    </source>
</evidence>
<keyword evidence="5" id="KW-0540">Nuclease</keyword>
<protein>
    <recommendedName>
        <fullName evidence="3">Ribonuclease</fullName>
    </recommendedName>
</protein>
<dbReference type="InterPro" id="IPR000026">
    <property type="entry name" value="N1-like"/>
</dbReference>
<proteinExistence type="inferred from homology"/>
<comment type="caution">
    <text evidence="8">The sequence shown here is derived from an EMBL/GenBank/DDBJ whole genome shotgun (WGS) entry which is preliminary data.</text>
</comment>
<dbReference type="Pfam" id="PF00545">
    <property type="entry name" value="Ribonuclease"/>
    <property type="match status" value="1"/>
</dbReference>
<dbReference type="Proteomes" id="UP000600307">
    <property type="component" value="Unassembled WGS sequence"/>
</dbReference>
<name>A0ABS0DJG5_9GAMM</name>
<dbReference type="EMBL" id="JADOBH010000001">
    <property type="protein sequence ID" value="MBF7954048.1"/>
    <property type="molecule type" value="Genomic_DNA"/>
</dbReference>
<feature type="signal peptide" evidence="7">
    <location>
        <begin position="1"/>
        <end position="31"/>
    </location>
</feature>
<evidence type="ECO:0000256" key="6">
    <source>
        <dbReference type="ARBA" id="ARBA00022801"/>
    </source>
</evidence>
<dbReference type="Gene3D" id="3.10.450.30">
    <property type="entry name" value="Microbial ribonucleases"/>
    <property type="match status" value="1"/>
</dbReference>
<evidence type="ECO:0000256" key="3">
    <source>
        <dbReference type="ARBA" id="ARBA00022214"/>
    </source>
</evidence>
<keyword evidence="4" id="KW-0964">Secreted</keyword>
<reference evidence="8 9" key="1">
    <citation type="submission" date="2020-11" db="EMBL/GenBank/DDBJ databases">
        <title>Taxonomic investigation of Rahnella spp.</title>
        <authorList>
            <person name="Lee S.D."/>
        </authorList>
    </citation>
    <scope>NUCLEOTIDE SEQUENCE [LARGE SCALE GENOMIC DNA]</scope>
    <source>
        <strain evidence="8 9">SAP-10</strain>
    </source>
</reference>
<organism evidence="8 9">
    <name type="scientific">Rahnella victoriana</name>
    <dbReference type="NCBI Taxonomy" id="1510570"/>
    <lineage>
        <taxon>Bacteria</taxon>
        <taxon>Pseudomonadati</taxon>
        <taxon>Pseudomonadota</taxon>
        <taxon>Gammaproteobacteria</taxon>
        <taxon>Enterobacterales</taxon>
        <taxon>Yersiniaceae</taxon>
        <taxon>Rahnella</taxon>
    </lineage>
</organism>
<keyword evidence="6" id="KW-0378">Hydrolase</keyword>
<dbReference type="PRINTS" id="PR00117">
    <property type="entry name" value="BARNASE"/>
</dbReference>
<accession>A0ABS0DJG5</accession>
<evidence type="ECO:0000256" key="1">
    <source>
        <dbReference type="ARBA" id="ARBA00004613"/>
    </source>
</evidence>